<keyword evidence="3" id="KW-0325">Glycoprotein</keyword>
<reference evidence="6" key="1">
    <citation type="submission" date="2017-07" db="EMBL/GenBank/DDBJ databases">
        <title>Taro Niue Genome Assembly and Annotation.</title>
        <authorList>
            <person name="Atibalentja N."/>
            <person name="Keating K."/>
            <person name="Fields C.J."/>
        </authorList>
    </citation>
    <scope>NUCLEOTIDE SEQUENCE</scope>
    <source>
        <strain evidence="6">Niue_2</strain>
        <tissue evidence="6">Leaf</tissue>
    </source>
</reference>
<dbReference type="InterPro" id="IPR056900">
    <property type="entry name" value="COB_C"/>
</dbReference>
<evidence type="ECO:0000259" key="5">
    <source>
        <dbReference type="Pfam" id="PF25079"/>
    </source>
</evidence>
<comment type="similarity">
    <text evidence="1 4">Belongs to the COBRA family.</text>
</comment>
<proteinExistence type="inferred from homology"/>
<evidence type="ECO:0000313" key="7">
    <source>
        <dbReference type="Proteomes" id="UP000652761"/>
    </source>
</evidence>
<organism evidence="6 7">
    <name type="scientific">Colocasia esculenta</name>
    <name type="common">Wild taro</name>
    <name type="synonym">Arum esculentum</name>
    <dbReference type="NCBI Taxonomy" id="4460"/>
    <lineage>
        <taxon>Eukaryota</taxon>
        <taxon>Viridiplantae</taxon>
        <taxon>Streptophyta</taxon>
        <taxon>Embryophyta</taxon>
        <taxon>Tracheophyta</taxon>
        <taxon>Spermatophyta</taxon>
        <taxon>Magnoliopsida</taxon>
        <taxon>Liliopsida</taxon>
        <taxon>Araceae</taxon>
        <taxon>Aroideae</taxon>
        <taxon>Colocasieae</taxon>
        <taxon>Colocasia</taxon>
    </lineage>
</organism>
<dbReference type="EMBL" id="NMUH01001737">
    <property type="protein sequence ID" value="MQL94969.1"/>
    <property type="molecule type" value="Genomic_DNA"/>
</dbReference>
<gene>
    <name evidence="6" type="ORF">Taro_027633</name>
</gene>
<feature type="domain" description="COBRA C-terminal" evidence="5">
    <location>
        <begin position="246"/>
        <end position="440"/>
    </location>
</feature>
<dbReference type="InterPro" id="IPR006918">
    <property type="entry name" value="COBRA_pln"/>
</dbReference>
<evidence type="ECO:0000313" key="6">
    <source>
        <dbReference type="EMBL" id="MQL94969.1"/>
    </source>
</evidence>
<accession>A0A843VUV1</accession>
<dbReference type="OrthoDB" id="1884438at2759"/>
<dbReference type="PANTHER" id="PTHR31673:SF30">
    <property type="entry name" value="COBRA-LIKE PROTEIN 6"/>
    <property type="match status" value="1"/>
</dbReference>
<dbReference type="PANTHER" id="PTHR31673">
    <property type="entry name" value="PROTEIN COBRA"/>
    <property type="match status" value="1"/>
</dbReference>
<dbReference type="Pfam" id="PF04833">
    <property type="entry name" value="COBRA"/>
    <property type="match status" value="1"/>
</dbReference>
<dbReference type="AlphaFoldDB" id="A0A843VUV1"/>
<comment type="caution">
    <text evidence="6">The sequence shown here is derived from an EMBL/GenBank/DDBJ whole genome shotgun (WGS) entry which is preliminary data.</text>
</comment>
<dbReference type="PIRSF" id="PIRSF038122">
    <property type="entry name" value="COBRA"/>
    <property type="match status" value="1"/>
</dbReference>
<evidence type="ECO:0000256" key="1">
    <source>
        <dbReference type="ARBA" id="ARBA00005507"/>
    </source>
</evidence>
<dbReference type="GO" id="GO:0005886">
    <property type="term" value="C:plasma membrane"/>
    <property type="evidence" value="ECO:0007669"/>
    <property type="project" value="TreeGrafter"/>
</dbReference>
<dbReference type="GO" id="GO:0052324">
    <property type="term" value="P:plant-type cell wall cellulose biosynthetic process"/>
    <property type="evidence" value="ECO:0007669"/>
    <property type="project" value="TreeGrafter"/>
</dbReference>
<evidence type="ECO:0000256" key="4">
    <source>
        <dbReference type="PIRNR" id="PIRNR038122"/>
    </source>
</evidence>
<name>A0A843VUV1_COLES</name>
<dbReference type="Pfam" id="PF25079">
    <property type="entry name" value="COB_C"/>
    <property type="match status" value="1"/>
</dbReference>
<dbReference type="Proteomes" id="UP000652761">
    <property type="component" value="Unassembled WGS sequence"/>
</dbReference>
<protein>
    <recommendedName>
        <fullName evidence="4">COBRA-like protein</fullName>
    </recommendedName>
</protein>
<keyword evidence="2" id="KW-0732">Signal</keyword>
<keyword evidence="7" id="KW-1185">Reference proteome</keyword>
<evidence type="ECO:0000256" key="3">
    <source>
        <dbReference type="ARBA" id="ARBA00023180"/>
    </source>
</evidence>
<evidence type="ECO:0000256" key="2">
    <source>
        <dbReference type="ARBA" id="ARBA00022729"/>
    </source>
</evidence>
<sequence length="471" mass="53164">MGASGGRSPRIHRLLPVESARSLLCICTLLFLLNTADPTSLLIFVGTDGYDAFDPNGNMTIKWDVMQLTNRGYIAMVNLNNYQLYRHVERPGWRLEWEWPGNEVIWDIRGAEATEQGNCSMFMGQLPHSCLKKPVIVDLLPGTPYNNQVNNCCRGGVLSSMTQDASKSMASFQIDVGSVGINPYQQEWPMPSKFALGLPGYTCGPAVNSTPTKFLSPDKQRTTQALRTWVVTCSYSQFGASMSPGCCVSLSTFYSKTIVECPRCSCGCQDSPSSTKCARQVLYGEEAPVLQMSKDGLDPPPPFVRCTQHMCPIQIHWHVKVSYREYWRVKVTVTNYNLVHNYSEWNLVVNHPNFESLTRVFSFEHDHLHIYGPINDTVMFWGIPFYNDMLLQYGESGNVQTEMLLHKDPGVFTFQAGWAFPRRILFNGEDCVMPPPDMYPKLPNGCSRFPPRKKSLILHFVSFLLFSILIA</sequence>
<dbReference type="GO" id="GO:0010215">
    <property type="term" value="P:cellulose microfibril organization"/>
    <property type="evidence" value="ECO:0007669"/>
    <property type="project" value="InterPro"/>
</dbReference>